<evidence type="ECO:0008006" key="3">
    <source>
        <dbReference type="Google" id="ProtNLM"/>
    </source>
</evidence>
<organism evidence="1 2">
    <name type="scientific">Kibdelosporangium banguiense</name>
    <dbReference type="NCBI Taxonomy" id="1365924"/>
    <lineage>
        <taxon>Bacteria</taxon>
        <taxon>Bacillati</taxon>
        <taxon>Actinomycetota</taxon>
        <taxon>Actinomycetes</taxon>
        <taxon>Pseudonocardiales</taxon>
        <taxon>Pseudonocardiaceae</taxon>
        <taxon>Kibdelosporangium</taxon>
    </lineage>
</organism>
<dbReference type="InterPro" id="IPR032349">
    <property type="entry name" value="DUF4865"/>
</dbReference>
<dbReference type="Pfam" id="PF16157">
    <property type="entry name" value="DUF4865"/>
    <property type="match status" value="1"/>
</dbReference>
<gene>
    <name evidence="1" type="ORF">JOF56_000246</name>
</gene>
<name>A0ABS4T5W4_9PSEU</name>
<keyword evidence="2" id="KW-1185">Reference proteome</keyword>
<evidence type="ECO:0000313" key="2">
    <source>
        <dbReference type="Proteomes" id="UP001519332"/>
    </source>
</evidence>
<dbReference type="Proteomes" id="UP001519332">
    <property type="component" value="Unassembled WGS sequence"/>
</dbReference>
<dbReference type="EMBL" id="JAGINW010000001">
    <property type="protein sequence ID" value="MBP2319861.1"/>
    <property type="molecule type" value="Genomic_DNA"/>
</dbReference>
<evidence type="ECO:0000313" key="1">
    <source>
        <dbReference type="EMBL" id="MBP2319861.1"/>
    </source>
</evidence>
<accession>A0ABS4T5W4</accession>
<proteinExistence type="predicted"/>
<reference evidence="1 2" key="1">
    <citation type="submission" date="2021-03" db="EMBL/GenBank/DDBJ databases">
        <title>Sequencing the genomes of 1000 actinobacteria strains.</title>
        <authorList>
            <person name="Klenk H.-P."/>
        </authorList>
    </citation>
    <scope>NUCLEOTIDE SEQUENCE [LARGE SCALE GENOMIC DNA]</scope>
    <source>
        <strain evidence="1 2">DSM 46670</strain>
    </source>
</reference>
<sequence>MYAMQYEITLPADYDMEIIRTRVATRGHLMDSFAGLRFKAFLIREKAAGSPVNEYAPFYVWDSPDGMGRFLWGGGGFQGIVRDFGRPAVRHWTGVTVLDGPGSKARSATRTVTPVPVDVDLTEFVQDMTKPLAELSEVDEVCATALAIDPHRWELVHFTLWSDTGPDRYEVLHMSQPS</sequence>
<protein>
    <recommendedName>
        <fullName evidence="3">DUF4865 domain-containing protein</fullName>
    </recommendedName>
</protein>
<comment type="caution">
    <text evidence="1">The sequence shown here is derived from an EMBL/GenBank/DDBJ whole genome shotgun (WGS) entry which is preliminary data.</text>
</comment>